<organism evidence="1 2">
    <name type="scientific">Armillaria borealis</name>
    <dbReference type="NCBI Taxonomy" id="47425"/>
    <lineage>
        <taxon>Eukaryota</taxon>
        <taxon>Fungi</taxon>
        <taxon>Dikarya</taxon>
        <taxon>Basidiomycota</taxon>
        <taxon>Agaricomycotina</taxon>
        <taxon>Agaricomycetes</taxon>
        <taxon>Agaricomycetidae</taxon>
        <taxon>Agaricales</taxon>
        <taxon>Marasmiineae</taxon>
        <taxon>Physalacriaceae</taxon>
        <taxon>Armillaria</taxon>
    </lineage>
</organism>
<sequence>MESLSRFSVSLSMLASLSGPSVPVLCVEDCLATFNPVEYHASCESKVTVLSRMHIPLNRREHGREETNVGH</sequence>
<dbReference type="AlphaFoldDB" id="A0AA39JRZ2"/>
<reference evidence="1" key="1">
    <citation type="submission" date="2023-06" db="EMBL/GenBank/DDBJ databases">
        <authorList>
            <consortium name="Lawrence Berkeley National Laboratory"/>
            <person name="Ahrendt S."/>
            <person name="Sahu N."/>
            <person name="Indic B."/>
            <person name="Wong-Bajracharya J."/>
            <person name="Merenyi Z."/>
            <person name="Ke H.-M."/>
            <person name="Monk M."/>
            <person name="Kocsube S."/>
            <person name="Drula E."/>
            <person name="Lipzen A."/>
            <person name="Balint B."/>
            <person name="Henrissat B."/>
            <person name="Andreopoulos B."/>
            <person name="Martin F.M."/>
            <person name="Harder C.B."/>
            <person name="Rigling D."/>
            <person name="Ford K.L."/>
            <person name="Foster G.D."/>
            <person name="Pangilinan J."/>
            <person name="Papanicolaou A."/>
            <person name="Barry K."/>
            <person name="LaButti K."/>
            <person name="Viragh M."/>
            <person name="Koriabine M."/>
            <person name="Yan M."/>
            <person name="Riley R."/>
            <person name="Champramary S."/>
            <person name="Plett K.L."/>
            <person name="Tsai I.J."/>
            <person name="Slot J."/>
            <person name="Sipos G."/>
            <person name="Plett J."/>
            <person name="Nagy L.G."/>
            <person name="Grigoriev I.V."/>
        </authorList>
    </citation>
    <scope>NUCLEOTIDE SEQUENCE</scope>
    <source>
        <strain evidence="1">FPL87.14</strain>
    </source>
</reference>
<dbReference type="Proteomes" id="UP001175226">
    <property type="component" value="Unassembled WGS sequence"/>
</dbReference>
<comment type="caution">
    <text evidence="1">The sequence shown here is derived from an EMBL/GenBank/DDBJ whole genome shotgun (WGS) entry which is preliminary data.</text>
</comment>
<keyword evidence="2" id="KW-1185">Reference proteome</keyword>
<name>A0AA39JRZ2_9AGAR</name>
<dbReference type="EMBL" id="JAUEPT010000011">
    <property type="protein sequence ID" value="KAK0447659.1"/>
    <property type="molecule type" value="Genomic_DNA"/>
</dbReference>
<accession>A0AA39JRZ2</accession>
<proteinExistence type="predicted"/>
<evidence type="ECO:0000313" key="2">
    <source>
        <dbReference type="Proteomes" id="UP001175226"/>
    </source>
</evidence>
<protein>
    <submittedName>
        <fullName evidence="1">Uncharacterized protein</fullName>
    </submittedName>
</protein>
<evidence type="ECO:0000313" key="1">
    <source>
        <dbReference type="EMBL" id="KAK0447659.1"/>
    </source>
</evidence>
<gene>
    <name evidence="1" type="ORF">EV421DRAFT_153624</name>
</gene>